<dbReference type="InterPro" id="IPR036890">
    <property type="entry name" value="HATPase_C_sf"/>
</dbReference>
<reference evidence="5 6" key="1">
    <citation type="submission" date="2023-01" db="EMBL/GenBank/DDBJ databases">
        <title>Human gut microbiome strain richness.</title>
        <authorList>
            <person name="Chen-Liaw A."/>
        </authorList>
    </citation>
    <scope>NUCLEOTIDE SEQUENCE [LARGE SCALE GENOMIC DNA]</scope>
    <source>
        <strain evidence="5 6">RTP21311st1_C8_RTP21311_201001</strain>
    </source>
</reference>
<evidence type="ECO:0000256" key="4">
    <source>
        <dbReference type="SAM" id="MobiDB-lite"/>
    </source>
</evidence>
<name>A0ABD4W7D9_BIFPS</name>
<accession>A0ABD4W7D9</accession>
<dbReference type="InterPro" id="IPR050482">
    <property type="entry name" value="Sensor_HK_TwoCompSys"/>
</dbReference>
<organism evidence="5 6">
    <name type="scientific">Bifidobacterium pseudocatenulatum</name>
    <dbReference type="NCBI Taxonomy" id="28026"/>
    <lineage>
        <taxon>Bacteria</taxon>
        <taxon>Bacillati</taxon>
        <taxon>Actinomycetota</taxon>
        <taxon>Actinomycetes</taxon>
        <taxon>Bifidobacteriales</taxon>
        <taxon>Bifidobacteriaceae</taxon>
        <taxon>Bifidobacterium</taxon>
    </lineage>
</organism>
<sequence>MVSMYAMVLLLGRTLSWSEKTTQKSFEAAQNKNRLQELESRARIADAIHDAVTGDLSAASFVAQRHIGGNSSGPGVAADPANATTTTATTTADAEDWRQINEYILSALTNVHRVIDELNMDATTLPGDADGEALANLLRATLDDGDRRLRKLGFNITSIRHCAGGKPSASQAIAELANNLLREIYANIARHAAPGSKVDLSVMLRPNAIEITQINPMKEDMAGADERDDELPGGHGLASFKKQLESYQGTLTTSAQDGSWTLFAYIPVTVIDDSPGLLEQVQV</sequence>
<dbReference type="GO" id="GO:0016301">
    <property type="term" value="F:kinase activity"/>
    <property type="evidence" value="ECO:0007669"/>
    <property type="project" value="UniProtKB-KW"/>
</dbReference>
<keyword evidence="3" id="KW-0902">Two-component regulatory system</keyword>
<dbReference type="AlphaFoldDB" id="A0ABD4W7D9"/>
<dbReference type="PANTHER" id="PTHR24421">
    <property type="entry name" value="NITRATE/NITRITE SENSOR PROTEIN NARX-RELATED"/>
    <property type="match status" value="1"/>
</dbReference>
<dbReference type="Proteomes" id="UP001212008">
    <property type="component" value="Unassembled WGS sequence"/>
</dbReference>
<comment type="caution">
    <text evidence="5">The sequence shown here is derived from an EMBL/GenBank/DDBJ whole genome shotgun (WGS) entry which is preliminary data.</text>
</comment>
<keyword evidence="5" id="KW-0547">Nucleotide-binding</keyword>
<dbReference type="EMBL" id="JAQKRA010000001">
    <property type="protein sequence ID" value="MDB6491495.1"/>
    <property type="molecule type" value="Genomic_DNA"/>
</dbReference>
<evidence type="ECO:0000256" key="2">
    <source>
        <dbReference type="ARBA" id="ARBA00022777"/>
    </source>
</evidence>
<gene>
    <name evidence="5" type="ORF">PMN70_04690</name>
</gene>
<keyword evidence="5" id="KW-0067">ATP-binding</keyword>
<dbReference type="GO" id="GO:0000160">
    <property type="term" value="P:phosphorelay signal transduction system"/>
    <property type="evidence" value="ECO:0007669"/>
    <property type="project" value="UniProtKB-KW"/>
</dbReference>
<keyword evidence="2" id="KW-0418">Kinase</keyword>
<evidence type="ECO:0000256" key="3">
    <source>
        <dbReference type="ARBA" id="ARBA00023012"/>
    </source>
</evidence>
<keyword evidence="1" id="KW-0808">Transferase</keyword>
<evidence type="ECO:0000313" key="5">
    <source>
        <dbReference type="EMBL" id="MDB6491495.1"/>
    </source>
</evidence>
<dbReference type="GO" id="GO:0005524">
    <property type="term" value="F:ATP binding"/>
    <property type="evidence" value="ECO:0007669"/>
    <property type="project" value="UniProtKB-KW"/>
</dbReference>
<evidence type="ECO:0000256" key="1">
    <source>
        <dbReference type="ARBA" id="ARBA00022679"/>
    </source>
</evidence>
<dbReference type="RefSeq" id="WP_226671608.1">
    <property type="nucleotide sequence ID" value="NZ_BCYA01000027.1"/>
</dbReference>
<dbReference type="Gene3D" id="3.30.565.10">
    <property type="entry name" value="Histidine kinase-like ATPase, C-terminal domain"/>
    <property type="match status" value="1"/>
</dbReference>
<feature type="compositionally biased region" description="Low complexity" evidence="4">
    <location>
        <begin position="77"/>
        <end position="90"/>
    </location>
</feature>
<feature type="region of interest" description="Disordered" evidence="4">
    <location>
        <begin position="69"/>
        <end position="90"/>
    </location>
</feature>
<evidence type="ECO:0000313" key="6">
    <source>
        <dbReference type="Proteomes" id="UP001212008"/>
    </source>
</evidence>
<proteinExistence type="predicted"/>
<protein>
    <submittedName>
        <fullName evidence="5">ATP-binding protein</fullName>
    </submittedName>
</protein>